<feature type="transmembrane region" description="Helical" evidence="9">
    <location>
        <begin position="276"/>
        <end position="297"/>
    </location>
</feature>
<evidence type="ECO:0000256" key="3">
    <source>
        <dbReference type="ARBA" id="ARBA00022692"/>
    </source>
</evidence>
<protein>
    <recommendedName>
        <fullName evidence="10">Cyclic nucleotide-binding domain-containing protein</fullName>
    </recommendedName>
</protein>
<feature type="transmembrane region" description="Helical" evidence="9">
    <location>
        <begin position="387"/>
        <end position="405"/>
    </location>
</feature>
<keyword evidence="7" id="KW-0407">Ion channel</keyword>
<feature type="region of interest" description="Disordered" evidence="8">
    <location>
        <begin position="771"/>
        <end position="797"/>
    </location>
</feature>
<feature type="region of interest" description="Disordered" evidence="8">
    <location>
        <begin position="1"/>
        <end position="90"/>
    </location>
</feature>
<dbReference type="SUPFAM" id="SSF51206">
    <property type="entry name" value="cAMP-binding domain-like"/>
    <property type="match status" value="1"/>
</dbReference>
<evidence type="ECO:0000313" key="12">
    <source>
        <dbReference type="Proteomes" id="UP001165085"/>
    </source>
</evidence>
<comment type="subcellular location">
    <subcellularLocation>
        <location evidence="1">Membrane</location>
        <topology evidence="1">Multi-pass membrane protein</topology>
    </subcellularLocation>
</comment>
<keyword evidence="4 9" id="KW-1133">Transmembrane helix</keyword>
<evidence type="ECO:0000256" key="1">
    <source>
        <dbReference type="ARBA" id="ARBA00004141"/>
    </source>
</evidence>
<dbReference type="SUPFAM" id="SSF81324">
    <property type="entry name" value="Voltage-gated potassium channels"/>
    <property type="match status" value="1"/>
</dbReference>
<evidence type="ECO:0000256" key="5">
    <source>
        <dbReference type="ARBA" id="ARBA00023065"/>
    </source>
</evidence>
<dbReference type="InterPro" id="IPR003938">
    <property type="entry name" value="K_chnl_volt-dep_EAG/ELK/ERG"/>
</dbReference>
<dbReference type="Pfam" id="PF00520">
    <property type="entry name" value="Ion_trans"/>
    <property type="match status" value="1"/>
</dbReference>
<evidence type="ECO:0000256" key="2">
    <source>
        <dbReference type="ARBA" id="ARBA00022448"/>
    </source>
</evidence>
<feature type="domain" description="Cyclic nucleotide-binding" evidence="10">
    <location>
        <begin position="593"/>
        <end position="666"/>
    </location>
</feature>
<dbReference type="InterPro" id="IPR000595">
    <property type="entry name" value="cNMP-bd_dom"/>
</dbReference>
<keyword evidence="3 9" id="KW-0812">Transmembrane</keyword>
<feature type="transmembrane region" description="Helical" evidence="9">
    <location>
        <begin position="464"/>
        <end position="488"/>
    </location>
</feature>
<evidence type="ECO:0000259" key="10">
    <source>
        <dbReference type="PROSITE" id="PS50042"/>
    </source>
</evidence>
<organism evidence="11 12">
    <name type="scientific">Triparma strigata</name>
    <dbReference type="NCBI Taxonomy" id="1606541"/>
    <lineage>
        <taxon>Eukaryota</taxon>
        <taxon>Sar</taxon>
        <taxon>Stramenopiles</taxon>
        <taxon>Ochrophyta</taxon>
        <taxon>Bolidophyceae</taxon>
        <taxon>Parmales</taxon>
        <taxon>Triparmaceae</taxon>
        <taxon>Triparma</taxon>
    </lineage>
</organism>
<feature type="compositionally biased region" description="Polar residues" evidence="8">
    <location>
        <begin position="1"/>
        <end position="17"/>
    </location>
</feature>
<dbReference type="Pfam" id="PF00027">
    <property type="entry name" value="cNMP_binding"/>
    <property type="match status" value="1"/>
</dbReference>
<feature type="compositionally biased region" description="Acidic residues" evidence="8">
    <location>
        <begin position="779"/>
        <end position="790"/>
    </location>
</feature>
<dbReference type="PANTHER" id="PTHR47823:SF9">
    <property type="entry name" value="CHROMOSOME UNDETERMINED SCAFFOLD_10, WHOLE GENOME SHOTGUN SEQUENCE"/>
    <property type="match status" value="1"/>
</dbReference>
<dbReference type="GO" id="GO:0005249">
    <property type="term" value="F:voltage-gated potassium channel activity"/>
    <property type="evidence" value="ECO:0007669"/>
    <property type="project" value="InterPro"/>
</dbReference>
<dbReference type="InterPro" id="IPR005821">
    <property type="entry name" value="Ion_trans_dom"/>
</dbReference>
<evidence type="ECO:0000256" key="6">
    <source>
        <dbReference type="ARBA" id="ARBA00023136"/>
    </source>
</evidence>
<dbReference type="PRINTS" id="PR01463">
    <property type="entry name" value="EAGCHANLFMLY"/>
</dbReference>
<keyword evidence="6 9" id="KW-0472">Membrane</keyword>
<dbReference type="Gene3D" id="1.10.287.70">
    <property type="match status" value="1"/>
</dbReference>
<name>A0A9W7A0K1_9STRA</name>
<dbReference type="SMART" id="SM00100">
    <property type="entry name" value="cNMP"/>
    <property type="match status" value="1"/>
</dbReference>
<dbReference type="AlphaFoldDB" id="A0A9W7A0K1"/>
<sequence length="797" mass="89362">MDFQRTSSADSNNQPSQPVFGRYSVTSEEGSTRSVVNESSSRTLGTFHDDESVRTSRTSIDTFGTNPNLDKSTTPRKNNLTPAEGLGENGIELGKMGRKEASFTPLLMSQETFDNQNNMRTSKGVSLTRSSVRASLRTTNGGDDLEISAPTLLARASATGALHGANVNFVDDMDGGYKAEKRLTGMGNKNGKVGENMTSKDFLMATRSRILSINSRRYEGSKVATGITSVHEGVILPDSLWWRVRKVIMDLTLLAISVFVPFAVSFDEGTLDHGDYWLVSSVTVNTIFIADLVLEFYTAFYDEEMNLVVDKKVIASHYLRHWFIIDLITCFPVMLFATNDSSISHFRRVVGFSIATKLLKALKFEMVWQEHIHRQFMTSRLLRAIRVSAYILILLHWGSCFWHLMGTDEGLDEGTMTWIKDGELTSATAKQRYVASLYWCVATLTSVGYGDYTAQNESEQVFNIFVMLIGCVGYAFCIGATSSFIANFNVRKKQKAKLLNQLENFMEDASLPPQLREKCRNATTVAAHHISLENRARQCMNNLPNSLRTEIQLFMHRKVIRDINFLRTIVDVHPLFVAKCASMMQIPMKVRLGELIVQEGSSSSDMYFLVKGTVIAVRQGFPIMEMHHGDFFGELGCLLGSTRSSSVYALSDCELYTLSADALKQLNRKFPHIINELKKIAKNRRSAAEQMQKHKKAIASAIATATRQHAHSIDAFERLSDSDLLSKEQKAKLEKKRKSVLFGEEGERLNKLEKDVARILTLLEAKLATGEDIEKVKEEEEEEEKEEKEEEVGKGSS</sequence>
<dbReference type="CDD" id="cd00038">
    <property type="entry name" value="CAP_ED"/>
    <property type="match status" value="1"/>
</dbReference>
<dbReference type="EMBL" id="BRXY01000065">
    <property type="protein sequence ID" value="GMH60473.1"/>
    <property type="molecule type" value="Genomic_DNA"/>
</dbReference>
<keyword evidence="5" id="KW-0406">Ion transport</keyword>
<dbReference type="InterPro" id="IPR018490">
    <property type="entry name" value="cNMP-bd_dom_sf"/>
</dbReference>
<feature type="transmembrane region" description="Helical" evidence="9">
    <location>
        <begin position="318"/>
        <end position="337"/>
    </location>
</feature>
<feature type="compositionally biased region" description="Polar residues" evidence="8">
    <location>
        <begin position="24"/>
        <end position="44"/>
    </location>
</feature>
<evidence type="ECO:0000256" key="8">
    <source>
        <dbReference type="SAM" id="MobiDB-lite"/>
    </source>
</evidence>
<dbReference type="OrthoDB" id="426293at2759"/>
<feature type="transmembrane region" description="Helical" evidence="9">
    <location>
        <begin position="247"/>
        <end position="264"/>
    </location>
</feature>
<dbReference type="InterPro" id="IPR014710">
    <property type="entry name" value="RmlC-like_jellyroll"/>
</dbReference>
<reference evidence="12" key="1">
    <citation type="journal article" date="2023" name="Commun. Biol.">
        <title>Genome analysis of Parmales, the sister group of diatoms, reveals the evolutionary specialization of diatoms from phago-mixotrophs to photoautotrophs.</title>
        <authorList>
            <person name="Ban H."/>
            <person name="Sato S."/>
            <person name="Yoshikawa S."/>
            <person name="Yamada K."/>
            <person name="Nakamura Y."/>
            <person name="Ichinomiya M."/>
            <person name="Sato N."/>
            <person name="Blanc-Mathieu R."/>
            <person name="Endo H."/>
            <person name="Kuwata A."/>
            <person name="Ogata H."/>
        </authorList>
    </citation>
    <scope>NUCLEOTIDE SEQUENCE [LARGE SCALE GENOMIC DNA]</scope>
    <source>
        <strain evidence="12">NIES 3701</strain>
    </source>
</reference>
<dbReference type="PROSITE" id="PS50042">
    <property type="entry name" value="CNMP_BINDING_3"/>
    <property type="match status" value="1"/>
</dbReference>
<keyword evidence="2" id="KW-0813">Transport</keyword>
<feature type="compositionally biased region" description="Polar residues" evidence="8">
    <location>
        <begin position="55"/>
        <end position="81"/>
    </location>
</feature>
<dbReference type="Gene3D" id="1.10.287.630">
    <property type="entry name" value="Helix hairpin bin"/>
    <property type="match status" value="1"/>
</dbReference>
<accession>A0A9W7A0K1</accession>
<dbReference type="GO" id="GO:0016020">
    <property type="term" value="C:membrane"/>
    <property type="evidence" value="ECO:0007669"/>
    <property type="project" value="UniProtKB-SubCell"/>
</dbReference>
<dbReference type="Gene3D" id="2.60.120.10">
    <property type="entry name" value="Jelly Rolls"/>
    <property type="match status" value="1"/>
</dbReference>
<evidence type="ECO:0000256" key="9">
    <source>
        <dbReference type="SAM" id="Phobius"/>
    </source>
</evidence>
<proteinExistence type="predicted"/>
<evidence type="ECO:0000256" key="7">
    <source>
        <dbReference type="ARBA" id="ARBA00023303"/>
    </source>
</evidence>
<gene>
    <name evidence="11" type="ORF">TrST_g5666</name>
</gene>
<dbReference type="Proteomes" id="UP001165085">
    <property type="component" value="Unassembled WGS sequence"/>
</dbReference>
<dbReference type="PANTHER" id="PTHR47823">
    <property type="entry name" value="ION_TRANS DOMAIN-CONTAINING PROTEIN"/>
    <property type="match status" value="1"/>
</dbReference>
<evidence type="ECO:0000313" key="11">
    <source>
        <dbReference type="EMBL" id="GMH60473.1"/>
    </source>
</evidence>
<keyword evidence="12" id="KW-1185">Reference proteome</keyword>
<evidence type="ECO:0000256" key="4">
    <source>
        <dbReference type="ARBA" id="ARBA00022989"/>
    </source>
</evidence>
<comment type="caution">
    <text evidence="11">The sequence shown here is derived from an EMBL/GenBank/DDBJ whole genome shotgun (WGS) entry which is preliminary data.</text>
</comment>